<feature type="transmembrane region" description="Helical" evidence="1">
    <location>
        <begin position="152"/>
        <end position="173"/>
    </location>
</feature>
<evidence type="ECO:0000256" key="1">
    <source>
        <dbReference type="SAM" id="Phobius"/>
    </source>
</evidence>
<protein>
    <recommendedName>
        <fullName evidence="2">KIB1-4 beta-propeller domain-containing protein</fullName>
    </recommendedName>
</protein>
<evidence type="ECO:0000313" key="4">
    <source>
        <dbReference type="Proteomes" id="UP001141806"/>
    </source>
</evidence>
<reference evidence="3" key="1">
    <citation type="journal article" date="2023" name="Plant J.">
        <title>The genome of the king protea, Protea cynaroides.</title>
        <authorList>
            <person name="Chang J."/>
            <person name="Duong T.A."/>
            <person name="Schoeman C."/>
            <person name="Ma X."/>
            <person name="Roodt D."/>
            <person name="Barker N."/>
            <person name="Li Z."/>
            <person name="Van de Peer Y."/>
            <person name="Mizrachi E."/>
        </authorList>
    </citation>
    <scope>NUCLEOTIDE SEQUENCE</scope>
    <source>
        <tissue evidence="3">Young leaves</tissue>
    </source>
</reference>
<dbReference type="Proteomes" id="UP001141806">
    <property type="component" value="Unassembled WGS sequence"/>
</dbReference>
<keyword evidence="1" id="KW-0812">Transmembrane</keyword>
<feature type="domain" description="KIB1-4 beta-propeller" evidence="2">
    <location>
        <begin position="28"/>
        <end position="145"/>
    </location>
</feature>
<dbReference type="EMBL" id="JAMYWD010000718">
    <property type="protein sequence ID" value="KAJ4948002.1"/>
    <property type="molecule type" value="Genomic_DNA"/>
</dbReference>
<organism evidence="3 4">
    <name type="scientific">Protea cynaroides</name>
    <dbReference type="NCBI Taxonomy" id="273540"/>
    <lineage>
        <taxon>Eukaryota</taxon>
        <taxon>Viridiplantae</taxon>
        <taxon>Streptophyta</taxon>
        <taxon>Embryophyta</taxon>
        <taxon>Tracheophyta</taxon>
        <taxon>Spermatophyta</taxon>
        <taxon>Magnoliopsida</taxon>
        <taxon>Proteales</taxon>
        <taxon>Proteaceae</taxon>
        <taxon>Protea</taxon>
    </lineage>
</organism>
<gene>
    <name evidence="3" type="ORF">NE237_008292</name>
</gene>
<comment type="caution">
    <text evidence="3">The sequence shown here is derived from an EMBL/GenBank/DDBJ whole genome shotgun (WGS) entry which is preliminary data.</text>
</comment>
<accession>A0A9Q0JS64</accession>
<keyword evidence="4" id="KW-1185">Reference proteome</keyword>
<evidence type="ECO:0000259" key="2">
    <source>
        <dbReference type="Pfam" id="PF03478"/>
    </source>
</evidence>
<proteinExistence type="predicted"/>
<dbReference type="InterPro" id="IPR005174">
    <property type="entry name" value="KIB1-4_b-propeller"/>
</dbReference>
<name>A0A9Q0JS64_9MAGN</name>
<dbReference type="AlphaFoldDB" id="A0A9Q0JS64"/>
<dbReference type="Pfam" id="PF03478">
    <property type="entry name" value="Beta-prop_KIB1-4"/>
    <property type="match status" value="1"/>
</dbReference>
<keyword evidence="1" id="KW-0472">Membrane</keyword>
<keyword evidence="1" id="KW-1133">Transmembrane helix</keyword>
<evidence type="ECO:0000313" key="3">
    <source>
        <dbReference type="EMBL" id="KAJ4948002.1"/>
    </source>
</evidence>
<sequence>MVLFEYNLERGTFGFFSFEDLTVYWINIKGSCESWLVFSSPSLRNYFLLNPFIGVRIDFPYLNRPEVDDFTKVILLSSLINLTTKKIKKLKKKTVPLLGDARWNVTELGHEHFLSSLVYFKNQIYTLSTNGELWIISLSGPKPRAIVCRVRVLISLTIGLVYFTLSSLSLTIVT</sequence>